<dbReference type="Pfam" id="PF12320">
    <property type="entry name" value="SbcD_C"/>
    <property type="match status" value="1"/>
</dbReference>
<dbReference type="GO" id="GO:0004519">
    <property type="term" value="F:endonuclease activity"/>
    <property type="evidence" value="ECO:0007669"/>
    <property type="project" value="UniProtKB-KW"/>
</dbReference>
<dbReference type="EMBL" id="RQVQ01000019">
    <property type="protein sequence ID" value="RRJ90104.1"/>
    <property type="molecule type" value="Genomic_DNA"/>
</dbReference>
<keyword evidence="11" id="KW-1185">Reference proteome</keyword>
<dbReference type="InterPro" id="IPR050535">
    <property type="entry name" value="DNA_Repair-Maintenance_Comp"/>
</dbReference>
<feature type="domain" description="Calcineurin-like phosphoesterase" evidence="8">
    <location>
        <begin position="1"/>
        <end position="234"/>
    </location>
</feature>
<comment type="subunit">
    <text evidence="2 7">Heterodimer of SbcC and SbcD.</text>
</comment>
<dbReference type="RefSeq" id="WP_125019171.1">
    <property type="nucleotide sequence ID" value="NZ_RQVQ01000019.1"/>
</dbReference>
<name>A0A3P3W5Z0_9FLAO</name>
<organism evidence="10 11">
    <name type="scientific">Paenimyroides tangerinum</name>
    <dbReference type="NCBI Taxonomy" id="2488728"/>
    <lineage>
        <taxon>Bacteria</taxon>
        <taxon>Pseudomonadati</taxon>
        <taxon>Bacteroidota</taxon>
        <taxon>Flavobacteriia</taxon>
        <taxon>Flavobacteriales</taxon>
        <taxon>Flavobacteriaceae</taxon>
        <taxon>Paenimyroides</taxon>
    </lineage>
</organism>
<keyword evidence="6 7" id="KW-0269">Exonuclease</keyword>
<keyword evidence="7" id="KW-0233">DNA recombination</keyword>
<evidence type="ECO:0000256" key="1">
    <source>
        <dbReference type="ARBA" id="ARBA00010555"/>
    </source>
</evidence>
<dbReference type="InterPro" id="IPR004593">
    <property type="entry name" value="SbcD"/>
</dbReference>
<evidence type="ECO:0000313" key="10">
    <source>
        <dbReference type="EMBL" id="RRJ90104.1"/>
    </source>
</evidence>
<comment type="similarity">
    <text evidence="1 7">Belongs to the SbcD family.</text>
</comment>
<evidence type="ECO:0000259" key="9">
    <source>
        <dbReference type="Pfam" id="PF12320"/>
    </source>
</evidence>
<dbReference type="Pfam" id="PF00149">
    <property type="entry name" value="Metallophos"/>
    <property type="match status" value="1"/>
</dbReference>
<protein>
    <recommendedName>
        <fullName evidence="3 7">Nuclease SbcCD subunit D</fullName>
    </recommendedName>
</protein>
<accession>A0A3P3W5Z0</accession>
<dbReference type="InterPro" id="IPR029052">
    <property type="entry name" value="Metallo-depent_PP-like"/>
</dbReference>
<keyword evidence="4 7" id="KW-0540">Nuclease</keyword>
<proteinExistence type="inferred from homology"/>
<dbReference type="PANTHER" id="PTHR30337:SF0">
    <property type="entry name" value="NUCLEASE SBCCD SUBUNIT D"/>
    <property type="match status" value="1"/>
</dbReference>
<gene>
    <name evidence="7 10" type="primary">sbcD</name>
    <name evidence="10" type="ORF">EG240_09550</name>
</gene>
<dbReference type="InterPro" id="IPR026843">
    <property type="entry name" value="SbcD_C"/>
</dbReference>
<dbReference type="GO" id="GO:0006260">
    <property type="term" value="P:DNA replication"/>
    <property type="evidence" value="ECO:0007669"/>
    <property type="project" value="UniProtKB-KW"/>
</dbReference>
<evidence type="ECO:0000259" key="8">
    <source>
        <dbReference type="Pfam" id="PF00149"/>
    </source>
</evidence>
<evidence type="ECO:0000256" key="4">
    <source>
        <dbReference type="ARBA" id="ARBA00022722"/>
    </source>
</evidence>
<evidence type="ECO:0000313" key="11">
    <source>
        <dbReference type="Proteomes" id="UP000275719"/>
    </source>
</evidence>
<dbReference type="GO" id="GO:0008408">
    <property type="term" value="F:3'-5' exonuclease activity"/>
    <property type="evidence" value="ECO:0007669"/>
    <property type="project" value="InterPro"/>
</dbReference>
<dbReference type="Proteomes" id="UP000275719">
    <property type="component" value="Unassembled WGS sequence"/>
</dbReference>
<dbReference type="InterPro" id="IPR041796">
    <property type="entry name" value="Mre11_N"/>
</dbReference>
<dbReference type="GO" id="GO:0006310">
    <property type="term" value="P:DNA recombination"/>
    <property type="evidence" value="ECO:0007669"/>
    <property type="project" value="UniProtKB-KW"/>
</dbReference>
<evidence type="ECO:0000256" key="7">
    <source>
        <dbReference type="RuleBase" id="RU363069"/>
    </source>
</evidence>
<feature type="domain" description="Nuclease SbcCD subunit D C-terminal" evidence="9">
    <location>
        <begin position="290"/>
        <end position="389"/>
    </location>
</feature>
<dbReference type="NCBIfam" id="TIGR00619">
    <property type="entry name" value="sbcd"/>
    <property type="match status" value="1"/>
</dbReference>
<dbReference type="PANTHER" id="PTHR30337">
    <property type="entry name" value="COMPONENT OF ATP-DEPENDENT DSDNA EXONUCLEASE"/>
    <property type="match status" value="1"/>
</dbReference>
<dbReference type="CDD" id="cd00840">
    <property type="entry name" value="MPP_Mre11_N"/>
    <property type="match status" value="1"/>
</dbReference>
<dbReference type="InterPro" id="IPR004843">
    <property type="entry name" value="Calcineurin-like_PHP"/>
</dbReference>
<comment type="caution">
    <text evidence="10">The sequence shown here is derived from an EMBL/GenBank/DDBJ whole genome shotgun (WGS) entry which is preliminary data.</text>
</comment>
<dbReference type="SUPFAM" id="SSF56300">
    <property type="entry name" value="Metallo-dependent phosphatases"/>
    <property type="match status" value="1"/>
</dbReference>
<sequence>MRFLHTSDWHIGQTFYDFDRHQEHKSFLDWLNETLKNKQIDVLLVAGDIFDTANPSGSSITLFYSFLSQITNNYPNLQVVIIAGNHDSAIRLEMPIPLLQNTKVSIIGSVKKREDKSIDYDALTIPLFNSNNEIEVFCLAIPFLRIGDYPKTEEGNYEYNYGVSKFYAEAFKNINSKKTANQSVIAMGHLHAMGVETDPEDTAERPIIGGVENINTSSFPTDLKYVALGHIHKPQRLSANDSIRYSGSPIPLSFSEKTYKHQVVVFEINNGNFEHLEIIEIPIHTPLLSVPKQNKILEEVFFELENLPLKDENDKNQPYLEVKVLLNEPIPDLKNRIQEIVQTKNVRLARIDTKFPKINAKTNETELQNEIELHDLQPIHVLNRIYSEKYNEEIPNELDVLFEDVLTELNHDNQN</sequence>
<evidence type="ECO:0000256" key="5">
    <source>
        <dbReference type="ARBA" id="ARBA00022801"/>
    </source>
</evidence>
<dbReference type="OrthoDB" id="9773856at2"/>
<comment type="function">
    <text evidence="7">SbcCD cleaves DNA hairpin structures. These structures can inhibit DNA replication and are intermediates in certain DNA recombination reactions. The complex acts as a 3'-&gt;5' double strand exonuclease that can open hairpins. It also has a 5' single-strand endonuclease activity.</text>
</comment>
<keyword evidence="7" id="KW-0235">DNA replication</keyword>
<keyword evidence="5 7" id="KW-0378">Hydrolase</keyword>
<keyword evidence="7" id="KW-0255">Endonuclease</keyword>
<evidence type="ECO:0000256" key="2">
    <source>
        <dbReference type="ARBA" id="ARBA00011322"/>
    </source>
</evidence>
<reference evidence="10 11" key="1">
    <citation type="submission" date="2018-11" db="EMBL/GenBank/DDBJ databases">
        <title>Flavobacterium sp. nov., YIM 102701-2 draft genome.</title>
        <authorList>
            <person name="Li G."/>
            <person name="Jiang Y."/>
        </authorList>
    </citation>
    <scope>NUCLEOTIDE SEQUENCE [LARGE SCALE GENOMIC DNA]</scope>
    <source>
        <strain evidence="10 11">YIM 102701-2</strain>
    </source>
</reference>
<dbReference type="Gene3D" id="3.60.21.10">
    <property type="match status" value="1"/>
</dbReference>
<evidence type="ECO:0000256" key="6">
    <source>
        <dbReference type="ARBA" id="ARBA00022839"/>
    </source>
</evidence>
<dbReference type="AlphaFoldDB" id="A0A3P3W5Z0"/>
<evidence type="ECO:0000256" key="3">
    <source>
        <dbReference type="ARBA" id="ARBA00013365"/>
    </source>
</evidence>